<dbReference type="EMBL" id="JBEWYP010000003">
    <property type="protein sequence ID" value="MET7029295.1"/>
    <property type="molecule type" value="Genomic_DNA"/>
</dbReference>
<dbReference type="SUPFAM" id="SSF48613">
    <property type="entry name" value="Heme oxygenase-like"/>
    <property type="match status" value="1"/>
</dbReference>
<name>A0ABV2TXU2_9FLAO</name>
<dbReference type="InterPro" id="IPR016084">
    <property type="entry name" value="Haem_Oase-like_multi-hlx"/>
</dbReference>
<dbReference type="Proteomes" id="UP001549773">
    <property type="component" value="Unassembled WGS sequence"/>
</dbReference>
<dbReference type="InterPro" id="IPR024423">
    <property type="entry name" value="DUF3050"/>
</dbReference>
<organism evidence="1 2">
    <name type="scientific">Sediminicola luteus</name>
    <dbReference type="NCBI Taxonomy" id="319238"/>
    <lineage>
        <taxon>Bacteria</taxon>
        <taxon>Pseudomonadati</taxon>
        <taxon>Bacteroidota</taxon>
        <taxon>Flavobacteriia</taxon>
        <taxon>Flavobacteriales</taxon>
        <taxon>Flavobacteriaceae</taxon>
        <taxon>Sediminicola</taxon>
    </lineage>
</organism>
<evidence type="ECO:0000313" key="2">
    <source>
        <dbReference type="Proteomes" id="UP001549773"/>
    </source>
</evidence>
<dbReference type="Pfam" id="PF11251">
    <property type="entry name" value="DUF3050"/>
    <property type="match status" value="1"/>
</dbReference>
<dbReference type="Gene3D" id="1.20.910.10">
    <property type="entry name" value="Heme oxygenase-like"/>
    <property type="match status" value="1"/>
</dbReference>
<sequence length="263" mass="30430">MQQIEKIEREIDGLRQQLATHQLYANLSEVDDIRVFMQHHVFAVWDFMSLLKALQINLTCTTVPWTPRSNATLARFINEIVHGEESDIDELGEPKSHFDMYLDAMDQIKADTSKINQFIGLINETNQVSEACDTINLESGVREFVEFTFKIISTDKPHLIASAFTFGREDLIPDMFIEIIKNEEKGDTSKSYSKLSYYLKRHIEIDGDEHGPLSLKMVSELCGEDQTKWEECLVVAKQALEQRIKLWDFITRQIEAKKLQLQN</sequence>
<dbReference type="RefSeq" id="WP_354618116.1">
    <property type="nucleotide sequence ID" value="NZ_JBEWYP010000003.1"/>
</dbReference>
<accession>A0ABV2TXU2</accession>
<reference evidence="1 2" key="1">
    <citation type="submission" date="2024-07" db="EMBL/GenBank/DDBJ databases">
        <title>The genome sequence of type strain Sediminicola luteus GDMCC 1.2596T.</title>
        <authorList>
            <person name="Liu Y."/>
        </authorList>
    </citation>
    <scope>NUCLEOTIDE SEQUENCE [LARGE SCALE GENOMIC DNA]</scope>
    <source>
        <strain evidence="1 2">GDMCC 1.2596</strain>
    </source>
</reference>
<proteinExistence type="predicted"/>
<evidence type="ECO:0000313" key="1">
    <source>
        <dbReference type="EMBL" id="MET7029295.1"/>
    </source>
</evidence>
<comment type="caution">
    <text evidence="1">The sequence shown here is derived from an EMBL/GenBank/DDBJ whole genome shotgun (WGS) entry which is preliminary data.</text>
</comment>
<protein>
    <submittedName>
        <fullName evidence="1">DUF3050 domain-containing protein</fullName>
    </submittedName>
</protein>
<gene>
    <name evidence="1" type="ORF">ABXZ32_07800</name>
</gene>
<keyword evidence="2" id="KW-1185">Reference proteome</keyword>